<dbReference type="CDD" id="cd19095">
    <property type="entry name" value="AKR_PA4992-like"/>
    <property type="match status" value="1"/>
</dbReference>
<dbReference type="InterPro" id="IPR053135">
    <property type="entry name" value="AKR2_Oxidoreductase"/>
</dbReference>
<evidence type="ECO:0000256" key="1">
    <source>
        <dbReference type="SAM" id="SignalP"/>
    </source>
</evidence>
<dbReference type="InterPro" id="IPR036812">
    <property type="entry name" value="NAD(P)_OxRdtase_dom_sf"/>
</dbReference>
<dbReference type="InterPro" id="IPR006311">
    <property type="entry name" value="TAT_signal"/>
</dbReference>
<dbReference type="EMBL" id="JBHUEY010000006">
    <property type="protein sequence ID" value="MFD1785163.1"/>
    <property type="molecule type" value="Genomic_DNA"/>
</dbReference>
<proteinExistence type="predicted"/>
<feature type="chain" id="PRO_5046715392" evidence="1">
    <location>
        <begin position="22"/>
        <end position="312"/>
    </location>
</feature>
<comment type="caution">
    <text evidence="3">The sequence shown here is derived from an EMBL/GenBank/DDBJ whole genome shotgun (WGS) entry which is preliminary data.</text>
</comment>
<dbReference type="PROSITE" id="PS51318">
    <property type="entry name" value="TAT"/>
    <property type="match status" value="1"/>
</dbReference>
<organism evidence="3 4">
    <name type="scientific">Phenylobacterium terrae</name>
    <dbReference type="NCBI Taxonomy" id="2665495"/>
    <lineage>
        <taxon>Bacteria</taxon>
        <taxon>Pseudomonadati</taxon>
        <taxon>Pseudomonadota</taxon>
        <taxon>Alphaproteobacteria</taxon>
        <taxon>Caulobacterales</taxon>
        <taxon>Caulobacteraceae</taxon>
        <taxon>Phenylobacterium</taxon>
    </lineage>
</organism>
<dbReference type="Gene3D" id="3.20.20.100">
    <property type="entry name" value="NADP-dependent oxidoreductase domain"/>
    <property type="match status" value="1"/>
</dbReference>
<reference evidence="4" key="1">
    <citation type="journal article" date="2019" name="Int. J. Syst. Evol. Microbiol.">
        <title>The Global Catalogue of Microorganisms (GCM) 10K type strain sequencing project: providing services to taxonomists for standard genome sequencing and annotation.</title>
        <authorList>
            <consortium name="The Broad Institute Genomics Platform"/>
            <consortium name="The Broad Institute Genome Sequencing Center for Infectious Disease"/>
            <person name="Wu L."/>
            <person name="Ma J."/>
        </authorList>
    </citation>
    <scope>NUCLEOTIDE SEQUENCE [LARGE SCALE GENOMIC DNA]</scope>
    <source>
        <strain evidence="4">DFY28</strain>
    </source>
</reference>
<name>A0ABW4N503_9CAUL</name>
<dbReference type="Pfam" id="PF00248">
    <property type="entry name" value="Aldo_ket_red"/>
    <property type="match status" value="1"/>
</dbReference>
<protein>
    <submittedName>
        <fullName evidence="3">Aldo/keto reductase</fullName>
    </submittedName>
</protein>
<accession>A0ABW4N503</accession>
<gene>
    <name evidence="3" type="ORF">ACFSC0_17315</name>
</gene>
<evidence type="ECO:0000313" key="3">
    <source>
        <dbReference type="EMBL" id="MFD1785163.1"/>
    </source>
</evidence>
<dbReference type="Proteomes" id="UP001597237">
    <property type="component" value="Unassembled WGS sequence"/>
</dbReference>
<sequence>MTLTRRQAVLAAAALPFAACSAEPEPAAAQAPAKETRPLLTRAIPSTGEQIPAVGLGTWQAFDIGPADPDWGQAREALKTFFDGGGRVVDSSPMYGRAEAAIGALAAELGIAEPLFLATKVWTRGRSQGIAQMEQSLALLKVAKLDLMQVHNLLDLETHLATLAEWKAAGRVRLVGATHYTEGAYDALEAAMRRHDLDFIQINYSVAEPDSEERILPLARERGMAVLVNRPFAGGDVFSRVRRLPLPAWAAELEAASWAQILLKFVLAHPAVTCAIPGTRNPRHVADNLGAGAGPLPDAAQRRRIVEAVRAA</sequence>
<evidence type="ECO:0000259" key="2">
    <source>
        <dbReference type="Pfam" id="PF00248"/>
    </source>
</evidence>
<dbReference type="RefSeq" id="WP_377282116.1">
    <property type="nucleotide sequence ID" value="NZ_JBHRSI010000005.1"/>
</dbReference>
<dbReference type="PANTHER" id="PTHR43312:SF1">
    <property type="entry name" value="NADP-DEPENDENT OXIDOREDUCTASE DOMAIN-CONTAINING PROTEIN"/>
    <property type="match status" value="1"/>
</dbReference>
<dbReference type="PANTHER" id="PTHR43312">
    <property type="entry name" value="D-THREO-ALDOSE 1-DEHYDROGENASE"/>
    <property type="match status" value="1"/>
</dbReference>
<keyword evidence="1" id="KW-0732">Signal</keyword>
<feature type="signal peptide" evidence="1">
    <location>
        <begin position="1"/>
        <end position="21"/>
    </location>
</feature>
<keyword evidence="4" id="KW-1185">Reference proteome</keyword>
<dbReference type="InterPro" id="IPR023210">
    <property type="entry name" value="NADP_OxRdtase_dom"/>
</dbReference>
<feature type="domain" description="NADP-dependent oxidoreductase" evidence="2">
    <location>
        <begin position="54"/>
        <end position="299"/>
    </location>
</feature>
<evidence type="ECO:0000313" key="4">
    <source>
        <dbReference type="Proteomes" id="UP001597237"/>
    </source>
</evidence>
<dbReference type="SUPFAM" id="SSF51430">
    <property type="entry name" value="NAD(P)-linked oxidoreductase"/>
    <property type="match status" value="1"/>
</dbReference>